<evidence type="ECO:0000313" key="2">
    <source>
        <dbReference type="Proteomes" id="UP000611640"/>
    </source>
</evidence>
<dbReference type="AlphaFoldDB" id="A0A7R7DSY9"/>
<accession>A0A7R7DSY9</accession>
<dbReference type="Proteomes" id="UP000611640">
    <property type="component" value="Chromosome"/>
</dbReference>
<sequence>MSTGSGGLDLDDGVRQMLLLMPRLVGRAKKLTVPPALASFGLAPGI</sequence>
<dbReference type="KEGG" id="atl:Athai_44800"/>
<name>A0A7R7DSY9_9ACTN</name>
<organism evidence="1 2">
    <name type="scientific">Actinocatenispora thailandica</name>
    <dbReference type="NCBI Taxonomy" id="227318"/>
    <lineage>
        <taxon>Bacteria</taxon>
        <taxon>Bacillati</taxon>
        <taxon>Actinomycetota</taxon>
        <taxon>Actinomycetes</taxon>
        <taxon>Micromonosporales</taxon>
        <taxon>Micromonosporaceae</taxon>
        <taxon>Actinocatenispora</taxon>
    </lineage>
</organism>
<evidence type="ECO:0000313" key="1">
    <source>
        <dbReference type="EMBL" id="BCJ36977.1"/>
    </source>
</evidence>
<dbReference type="RefSeq" id="WP_239157091.1">
    <property type="nucleotide sequence ID" value="NZ_AP023355.1"/>
</dbReference>
<proteinExistence type="predicted"/>
<reference evidence="1 2" key="1">
    <citation type="submission" date="2020-08" db="EMBL/GenBank/DDBJ databases">
        <title>Whole genome shotgun sequence of Actinocatenispora thailandica NBRC 105041.</title>
        <authorList>
            <person name="Komaki H."/>
            <person name="Tamura T."/>
        </authorList>
    </citation>
    <scope>NUCLEOTIDE SEQUENCE [LARGE SCALE GENOMIC DNA]</scope>
    <source>
        <strain evidence="1 2">NBRC 105041</strain>
    </source>
</reference>
<dbReference type="EMBL" id="AP023355">
    <property type="protein sequence ID" value="BCJ36977.1"/>
    <property type="molecule type" value="Genomic_DNA"/>
</dbReference>
<protein>
    <submittedName>
        <fullName evidence="1">Uncharacterized protein</fullName>
    </submittedName>
</protein>
<gene>
    <name evidence="1" type="ORF">Athai_44800</name>
</gene>
<keyword evidence="2" id="KW-1185">Reference proteome</keyword>